<dbReference type="Proteomes" id="UP000582643">
    <property type="component" value="Unassembled WGS sequence"/>
</dbReference>
<dbReference type="RefSeq" id="WP_184932235.1">
    <property type="nucleotide sequence ID" value="NZ_JACHJY010000009.1"/>
</dbReference>
<sequence>MSSSYRSWEEREADATKTRAEAALLAAQAEAAKQDLGAGAAKTATEQLAEQVKQARLRKQLTAVEDDAADDQAERDERRREAALDKGVVFKRLVTVIFVLGLLASLPSLVMYFLGLRAEDGPDEPALYLLPVPFFLELLAFTAVKGTQWAVRKGFARWPFWILTAVLAGFAGLINGSKGAELFGPIAGLALAATSIVGPVLVEVREIIEARTAGDNRDAAQRAADKAKARAEAAAAKGKQQRERRQDADRKTMFPKQFEAYLRILASVPAGALDRDEAWKEARLAVEYPEVHDRLLTLLSLPGIISRSAALADAWRDVQGGPLGVTADVLDRRLGAERALADVMTAAEMTPERVAVDLFLADLFPTRTGGDDGPAGAVTGKGPQGPSKTPGALGGKGKRPVRQQPAEEAVKPLEAAHIEQVEKLAEALGGTDRLSVRKIREAVGCRTEYAIRLRDTVQSEQS</sequence>
<evidence type="ECO:0000313" key="3">
    <source>
        <dbReference type="EMBL" id="MBB4985008.1"/>
    </source>
</evidence>
<feature type="region of interest" description="Disordered" evidence="1">
    <location>
        <begin position="370"/>
        <end position="407"/>
    </location>
</feature>
<dbReference type="EMBL" id="JACHJY010000009">
    <property type="protein sequence ID" value="MBB4985008.1"/>
    <property type="molecule type" value="Genomic_DNA"/>
</dbReference>
<keyword evidence="2" id="KW-0472">Membrane</keyword>
<feature type="region of interest" description="Disordered" evidence="1">
    <location>
        <begin position="230"/>
        <end position="250"/>
    </location>
</feature>
<keyword evidence="2" id="KW-0812">Transmembrane</keyword>
<feature type="transmembrane region" description="Helical" evidence="2">
    <location>
        <begin position="156"/>
        <end position="176"/>
    </location>
</feature>
<feature type="transmembrane region" description="Helical" evidence="2">
    <location>
        <begin position="182"/>
        <end position="202"/>
    </location>
</feature>
<feature type="compositionally biased region" description="Basic and acidic residues" evidence="1">
    <location>
        <begin position="240"/>
        <end position="250"/>
    </location>
</feature>
<reference evidence="3 4" key="1">
    <citation type="submission" date="2020-08" db="EMBL/GenBank/DDBJ databases">
        <title>Genomic Encyclopedia of Type Strains, Phase III (KMG-III): the genomes of soil and plant-associated and newly described type strains.</title>
        <authorList>
            <person name="Whitman W."/>
        </authorList>
    </citation>
    <scope>NUCLEOTIDE SEQUENCE [LARGE SCALE GENOMIC DNA]</scope>
    <source>
        <strain evidence="3 4">SFB5A</strain>
    </source>
</reference>
<gene>
    <name evidence="3" type="ORF">GGE06_005958</name>
</gene>
<name>A0A7W7XFB7_9ACTN</name>
<feature type="transmembrane region" description="Helical" evidence="2">
    <location>
        <begin position="126"/>
        <end position="144"/>
    </location>
</feature>
<organism evidence="3 4">
    <name type="scientific">Streptomyces nymphaeiformis</name>
    <dbReference type="NCBI Taxonomy" id="2663842"/>
    <lineage>
        <taxon>Bacteria</taxon>
        <taxon>Bacillati</taxon>
        <taxon>Actinomycetota</taxon>
        <taxon>Actinomycetes</taxon>
        <taxon>Kitasatosporales</taxon>
        <taxon>Streptomycetaceae</taxon>
        <taxon>Streptomyces</taxon>
    </lineage>
</organism>
<protein>
    <submittedName>
        <fullName evidence="3">Uncharacterized protein</fullName>
    </submittedName>
</protein>
<keyword evidence="2" id="KW-1133">Transmembrane helix</keyword>
<keyword evidence="4" id="KW-1185">Reference proteome</keyword>
<comment type="caution">
    <text evidence="3">The sequence shown here is derived from an EMBL/GenBank/DDBJ whole genome shotgun (WGS) entry which is preliminary data.</text>
</comment>
<proteinExistence type="predicted"/>
<dbReference type="AlphaFoldDB" id="A0A7W7XFB7"/>
<evidence type="ECO:0000256" key="2">
    <source>
        <dbReference type="SAM" id="Phobius"/>
    </source>
</evidence>
<evidence type="ECO:0000313" key="4">
    <source>
        <dbReference type="Proteomes" id="UP000582643"/>
    </source>
</evidence>
<evidence type="ECO:0000256" key="1">
    <source>
        <dbReference type="SAM" id="MobiDB-lite"/>
    </source>
</evidence>
<accession>A0A7W7XFB7</accession>
<feature type="transmembrane region" description="Helical" evidence="2">
    <location>
        <begin position="93"/>
        <end position="114"/>
    </location>
</feature>